<dbReference type="PANTHER" id="PTHR43774">
    <property type="entry name" value="PEPTIDE METHIONINE SULFOXIDE REDUCTASE"/>
    <property type="match status" value="1"/>
</dbReference>
<evidence type="ECO:0000256" key="1">
    <source>
        <dbReference type="ARBA" id="ARBA00005591"/>
    </source>
</evidence>
<evidence type="ECO:0000259" key="5">
    <source>
        <dbReference type="Pfam" id="PF01625"/>
    </source>
</evidence>
<evidence type="ECO:0000256" key="2">
    <source>
        <dbReference type="ARBA" id="ARBA00012502"/>
    </source>
</evidence>
<reference evidence="7 8" key="1">
    <citation type="journal article" date="2018" name="Gigascience">
        <title>Genomes of trombidid mites reveal novel predicted allergens and laterally-transferred genes associated with secondary metabolism.</title>
        <authorList>
            <person name="Dong X."/>
            <person name="Chaisiri K."/>
            <person name="Xia D."/>
            <person name="Armstrong S.D."/>
            <person name="Fang Y."/>
            <person name="Donnelly M.J."/>
            <person name="Kadowaki T."/>
            <person name="McGarry J.W."/>
            <person name="Darby A.C."/>
            <person name="Makepeace B.L."/>
        </authorList>
    </citation>
    <scope>NUCLEOTIDE SEQUENCE [LARGE SCALE GENOMIC DNA]</scope>
    <source>
        <strain evidence="7">UoL-UT</strain>
    </source>
</reference>
<feature type="domain" description="Selenoprotein methionine sulfoxide reductase A helical" evidence="6">
    <location>
        <begin position="135"/>
        <end position="179"/>
    </location>
</feature>
<dbReference type="OrthoDB" id="77405at2759"/>
<evidence type="ECO:0000313" key="8">
    <source>
        <dbReference type="Proteomes" id="UP000288716"/>
    </source>
</evidence>
<dbReference type="Proteomes" id="UP000288716">
    <property type="component" value="Unassembled WGS sequence"/>
</dbReference>
<protein>
    <recommendedName>
        <fullName evidence="2">peptide-methionine (S)-S-oxide reductase</fullName>
        <ecNumber evidence="2">1.8.4.11</ecNumber>
    </recommendedName>
    <alternativeName>
        <fullName evidence="4">Peptide-methionine (S)-S-oxide reductase</fullName>
    </alternativeName>
</protein>
<dbReference type="VEuPathDB" id="VectorBase:LDEU006359"/>
<accession>A0A443SDV5</accession>
<dbReference type="InterPro" id="IPR036509">
    <property type="entry name" value="Met_Sox_Rdtase_MsrA_sf"/>
</dbReference>
<evidence type="ECO:0000256" key="3">
    <source>
        <dbReference type="ARBA" id="ARBA00023002"/>
    </source>
</evidence>
<evidence type="ECO:0000256" key="4">
    <source>
        <dbReference type="ARBA" id="ARBA00030643"/>
    </source>
</evidence>
<dbReference type="Pfam" id="PF01625">
    <property type="entry name" value="PMSR"/>
    <property type="match status" value="1"/>
</dbReference>
<dbReference type="Gene3D" id="3.30.1060.10">
    <property type="entry name" value="Peptide methionine sulphoxide reductase MsrA"/>
    <property type="match status" value="1"/>
</dbReference>
<dbReference type="STRING" id="299467.A0A443SDV5"/>
<dbReference type="EC" id="1.8.4.11" evidence="2"/>
<dbReference type="AlphaFoldDB" id="A0A443SDV5"/>
<dbReference type="GO" id="GO:0008113">
    <property type="term" value="F:peptide-methionine (S)-S-oxide reductase activity"/>
    <property type="evidence" value="ECO:0007669"/>
    <property type="project" value="UniProtKB-EC"/>
</dbReference>
<feature type="domain" description="Peptide methionine sulphoxide reductase MsrA" evidence="5">
    <location>
        <begin position="35"/>
        <end position="122"/>
    </location>
</feature>
<organism evidence="7 8">
    <name type="scientific">Leptotrombidium deliense</name>
    <dbReference type="NCBI Taxonomy" id="299467"/>
    <lineage>
        <taxon>Eukaryota</taxon>
        <taxon>Metazoa</taxon>
        <taxon>Ecdysozoa</taxon>
        <taxon>Arthropoda</taxon>
        <taxon>Chelicerata</taxon>
        <taxon>Arachnida</taxon>
        <taxon>Acari</taxon>
        <taxon>Acariformes</taxon>
        <taxon>Trombidiformes</taxon>
        <taxon>Prostigmata</taxon>
        <taxon>Anystina</taxon>
        <taxon>Parasitengona</taxon>
        <taxon>Trombiculoidea</taxon>
        <taxon>Trombiculidae</taxon>
        <taxon>Leptotrombidium</taxon>
    </lineage>
</organism>
<name>A0A443SDV5_9ACAR</name>
<dbReference type="InterPro" id="IPR049006">
    <property type="entry name" value="MsrA_helical"/>
</dbReference>
<gene>
    <name evidence="7" type="ORF">B4U80_03642</name>
</gene>
<proteinExistence type="inferred from homology"/>
<keyword evidence="3" id="KW-0560">Oxidoreductase</keyword>
<dbReference type="InterPro" id="IPR002569">
    <property type="entry name" value="Met_Sox_Rdtase_MsrA_dom"/>
</dbReference>
<evidence type="ECO:0000313" key="7">
    <source>
        <dbReference type="EMBL" id="RWS25681.1"/>
    </source>
</evidence>
<dbReference type="Pfam" id="PF20939">
    <property type="entry name" value="MsrA_helical"/>
    <property type="match status" value="1"/>
</dbReference>
<dbReference type="EMBL" id="NCKV01003475">
    <property type="protein sequence ID" value="RWS25681.1"/>
    <property type="molecule type" value="Genomic_DNA"/>
</dbReference>
<dbReference type="PANTHER" id="PTHR43774:SF1">
    <property type="entry name" value="PEPTIDE METHIONINE SULFOXIDE REDUCTASE MSRA 2"/>
    <property type="match status" value="1"/>
</dbReference>
<comment type="similarity">
    <text evidence="1">Belongs to the MsrA Met sulfoxide reductase family.</text>
</comment>
<comment type="caution">
    <text evidence="7">The sequence shown here is derived from an EMBL/GenBank/DDBJ whole genome shotgun (WGS) entry which is preliminary data.</text>
</comment>
<dbReference type="SUPFAM" id="SSF55068">
    <property type="entry name" value="Peptide methionine sulfoxide reductase"/>
    <property type="match status" value="1"/>
</dbReference>
<keyword evidence="8" id="KW-1185">Reference proteome</keyword>
<sequence>MVTKEATFGVACFWISEAILGSFRGVVRTRTGFCGSVEAVNIDFDPKVLKYERLISQFWDSHDCTYGTKIIYFYNEEQKRIAEQVVKEKQTKQRKSCWTKIVKFSSFKEAGDNHQKHYLRRCNELFKSLNLDGKTLIESPVACKLNAYVAGIGTLEQFESEHKEWGLNETQVNVVRKIVRTESQ</sequence>
<evidence type="ECO:0000259" key="6">
    <source>
        <dbReference type="Pfam" id="PF20939"/>
    </source>
</evidence>